<accession>A0A6S7I9Y7</accession>
<dbReference type="GO" id="GO:0000166">
    <property type="term" value="F:nucleotide binding"/>
    <property type="evidence" value="ECO:0007669"/>
    <property type="project" value="InterPro"/>
</dbReference>
<dbReference type="GO" id="GO:0003887">
    <property type="term" value="F:DNA-directed DNA polymerase activity"/>
    <property type="evidence" value="ECO:0007669"/>
    <property type="project" value="UniProtKB-KW"/>
</dbReference>
<comment type="caution">
    <text evidence="11">The sequence shown here is derived from an EMBL/GenBank/DDBJ whole genome shotgun (WGS) entry which is preliminary data.</text>
</comment>
<reference evidence="11" key="1">
    <citation type="submission" date="2020-04" db="EMBL/GenBank/DDBJ databases">
        <authorList>
            <person name="Alioto T."/>
            <person name="Alioto T."/>
            <person name="Gomez Garrido J."/>
        </authorList>
    </citation>
    <scope>NUCLEOTIDE SEQUENCE</scope>
    <source>
        <strain evidence="11">A484AB</strain>
    </source>
</reference>
<evidence type="ECO:0000256" key="2">
    <source>
        <dbReference type="ARBA" id="ARBA00012417"/>
    </source>
</evidence>
<dbReference type="Gene3D" id="3.90.1600.10">
    <property type="entry name" value="Palm domain of DNA polymerase"/>
    <property type="match status" value="1"/>
</dbReference>
<protein>
    <recommendedName>
        <fullName evidence="2">DNA-directed DNA polymerase</fullName>
        <ecNumber evidence="2">2.7.7.7</ecNumber>
    </recommendedName>
</protein>
<evidence type="ECO:0000256" key="7">
    <source>
        <dbReference type="ARBA" id="ARBA00023125"/>
    </source>
</evidence>
<dbReference type="OrthoDB" id="6425971at2759"/>
<feature type="compositionally biased region" description="Basic and acidic residues" evidence="9">
    <location>
        <begin position="14"/>
        <end position="23"/>
    </location>
</feature>
<feature type="domain" description="DNA-directed DNA polymerase family B mitochondria/virus" evidence="10">
    <location>
        <begin position="970"/>
        <end position="1139"/>
    </location>
</feature>
<dbReference type="PANTHER" id="PTHR33568">
    <property type="entry name" value="DNA POLYMERASE"/>
    <property type="match status" value="1"/>
</dbReference>
<dbReference type="Gene3D" id="3.40.50.300">
    <property type="entry name" value="P-loop containing nucleotide triphosphate hydrolases"/>
    <property type="match status" value="1"/>
</dbReference>
<gene>
    <name evidence="11" type="ORF">PACLA_8A048789</name>
</gene>
<sequence length="1640" mass="189343">MASASTSKKRKRKNTENDEDGKRVKLDENMLRDIVQMVRSNIRNKKRKIKLTPQTIVGISRMVKANRKQLRLSKKGKRSHYRIESRDIAEIVELVKKNRRKISKKLFNVKQIAGHRRLGYNEYVYEVAIGANNTSTLPDFLNSLREVFNSLINIMKYIASSPTDKARFYISKAPRHAFSTAILNVCDFNAKLFFDVFERHMQSNAEEVINEGWQTTVSIFIFPNNYVPRTKKRTPRKKRAKMYAYLMKKPDEFGKGRKKTATKHGRNVRHGVFQIVGTTNRCFAYALLVACSFLHNDEISKKLKTKPNTTLTTLYTPEQIANVYTQCSMTPGKVCAGELHLFYEHFLSLEGVELVVFSKTQSDTIVYDSRVNVDGHVLRVNENIIYLWLNDEHYDVILSPHIFTRQSAGNFCFKCMHHFHRAESITNHVCRSVYTCPNCYSPNARCPDEGLQQECDLCGVIFRNVACYTRHLQKRVFPVGRRYETPCQHMFFCSTCYKRVPRMVNINVKKRTKHKCDEIYCTHCGSMKKKPHECYMKVCRIHADEDHPTLFFFYFETRKDDEGYMIPFYCVVQKVCVECDEKPFVKINEDFEPVLNVQYADGSVQPVICCGYRQYIFEKNNACITQELVDFMYAQDRNSVWVAHNGGRFDNVFLLRELLIERNIVPQTIMNGNKIMCMELEDRNLKVLDSFLFLSMALSKFPEALGIENIAKGFHPYHFTDLTYVGPMVGLEYFEPPAAGTPQRRKFDTWYAAQCLKPYNFKKAIYYYCRLDVDILRQGCIIFARLIKNITGVFPFYDKTCHTIAGLALKIYRSNFLVKYTIGQIPAKGYGVQVKQSVVALYWLREIEAELGENDLFLHSTLSVDGETQVLGRYVDGYCETTRTIYQFHGCFFHGCTRCYDGHEYNSVLNETYYTLRERTRRAEKMFENAGYRVVTMWECIYMQVNKLNKKTLDLLRHRDFFINIHLNPRDALFGGRTSPARLYFESKNGVEKAFYGDFTSLYPYVQRKNVYPTRHPTIIRGEEECAKIPVSTIFGLIKCRIAPPQRLLFPVLPCRAGGKLTFPLCQTCVTLRCDEGCTHDEDQRALWGTWTSIEIQKDLEHGYRLLNVYEIYHFATREKIFDTYVDTFMKLKQESSGVPKKCLDASGNVDSVLLNNYIEEYREHEGIQLEADKIVYNPGQRTVMKALLNSLWGKLAQNEDATVVSFVDSMTDLLKLVNDHTLEVTSLDFISDNIARTTHRKTNSLITLANRNVIIASFVTAYARLELFEVLHKLGPSVMYYDTDSVIYVENKAAGHTLPTGEYLGGITDELSEKNCSEKWIEQFCTVGPKSYSFRTNLYTRTHEDGRQTLERDEIVHVKGFSLKGDTKKKITFDTLKKCMTDHGCEIETSYTEFTRSNNQTINADKLHRCTIPLQHPFMMTLCGPSQCGKTHFIREIIKHNDQLIDPPVDKLLYLYTVNQTDYDDIKKHIRDNAGTNTLKTCEFVDCSNGILPVEEVRQKLGKATLLVLDDLMVLAAADKINLENLNNIASRDSHHTNTSVIFVCQNLMYGNGRLRNCRVNSQYHTMFKSLTDSRDMETIASNKKIPSACMRKILADVGKTQYGYVLFDGSPRSYANSRIRTGIFPQDQTVVYDVGGDN</sequence>
<comment type="catalytic activity">
    <reaction evidence="8">
        <text>DNA(n) + a 2'-deoxyribonucleoside 5'-triphosphate = DNA(n+1) + diphosphate</text>
        <dbReference type="Rhea" id="RHEA:22508"/>
        <dbReference type="Rhea" id="RHEA-COMP:17339"/>
        <dbReference type="Rhea" id="RHEA-COMP:17340"/>
        <dbReference type="ChEBI" id="CHEBI:33019"/>
        <dbReference type="ChEBI" id="CHEBI:61560"/>
        <dbReference type="ChEBI" id="CHEBI:173112"/>
        <dbReference type="EC" id="2.7.7.7"/>
    </reaction>
</comment>
<dbReference type="InterPro" id="IPR036397">
    <property type="entry name" value="RNaseH_sf"/>
</dbReference>
<proteinExistence type="inferred from homology"/>
<keyword evidence="6" id="KW-0239">DNA-directed DNA polymerase</keyword>
<evidence type="ECO:0000256" key="8">
    <source>
        <dbReference type="ARBA" id="ARBA00049244"/>
    </source>
</evidence>
<dbReference type="EMBL" id="CACRXK020008345">
    <property type="protein sequence ID" value="CAB4014536.1"/>
    <property type="molecule type" value="Genomic_DNA"/>
</dbReference>
<organism evidence="11 12">
    <name type="scientific">Paramuricea clavata</name>
    <name type="common">Red gorgonian</name>
    <name type="synonym">Violescent sea-whip</name>
    <dbReference type="NCBI Taxonomy" id="317549"/>
    <lineage>
        <taxon>Eukaryota</taxon>
        <taxon>Metazoa</taxon>
        <taxon>Cnidaria</taxon>
        <taxon>Anthozoa</taxon>
        <taxon>Octocorallia</taxon>
        <taxon>Malacalcyonacea</taxon>
        <taxon>Plexauridae</taxon>
        <taxon>Paramuricea</taxon>
    </lineage>
</organism>
<dbReference type="InterPro" id="IPR004868">
    <property type="entry name" value="DNA-dir_DNA_pol_B_mt/vir"/>
</dbReference>
<dbReference type="GO" id="GO:0003677">
    <property type="term" value="F:DNA binding"/>
    <property type="evidence" value="ECO:0007669"/>
    <property type="project" value="UniProtKB-KW"/>
</dbReference>
<dbReference type="SUPFAM" id="SSF53098">
    <property type="entry name" value="Ribonuclease H-like"/>
    <property type="match status" value="1"/>
</dbReference>
<evidence type="ECO:0000256" key="4">
    <source>
        <dbReference type="ARBA" id="ARBA00022695"/>
    </source>
</evidence>
<comment type="similarity">
    <text evidence="1">Belongs to the DNA polymerase type-B family.</text>
</comment>
<keyword evidence="12" id="KW-1185">Reference proteome</keyword>
<dbReference type="PANTHER" id="PTHR33568:SF3">
    <property type="entry name" value="DNA-DIRECTED DNA POLYMERASE"/>
    <property type="match status" value="1"/>
</dbReference>
<dbReference type="EC" id="2.7.7.7" evidence="2"/>
<dbReference type="Pfam" id="PF03175">
    <property type="entry name" value="DNA_pol_B_2"/>
    <property type="match status" value="2"/>
</dbReference>
<dbReference type="InterPro" id="IPR012337">
    <property type="entry name" value="RNaseH-like_sf"/>
</dbReference>
<dbReference type="InterPro" id="IPR043502">
    <property type="entry name" value="DNA/RNA_pol_sf"/>
</dbReference>
<evidence type="ECO:0000256" key="6">
    <source>
        <dbReference type="ARBA" id="ARBA00022932"/>
    </source>
</evidence>
<evidence type="ECO:0000256" key="1">
    <source>
        <dbReference type="ARBA" id="ARBA00005755"/>
    </source>
</evidence>
<name>A0A6S7I9Y7_PARCT</name>
<dbReference type="Pfam" id="PF04665">
    <property type="entry name" value="Pox_A32"/>
    <property type="match status" value="1"/>
</dbReference>
<keyword evidence="3" id="KW-0808">Transferase</keyword>
<keyword evidence="5" id="KW-0235">DNA replication</keyword>
<dbReference type="InterPro" id="IPR006758">
    <property type="entry name" value="A32L"/>
</dbReference>
<evidence type="ECO:0000256" key="5">
    <source>
        <dbReference type="ARBA" id="ARBA00022705"/>
    </source>
</evidence>
<evidence type="ECO:0000256" key="3">
    <source>
        <dbReference type="ARBA" id="ARBA00022679"/>
    </source>
</evidence>
<dbReference type="InterPro" id="IPR023211">
    <property type="entry name" value="DNA_pol_palm_dom_sf"/>
</dbReference>
<feature type="region of interest" description="Disordered" evidence="9">
    <location>
        <begin position="1"/>
        <end position="23"/>
    </location>
</feature>
<keyword evidence="4" id="KW-0548">Nucleotidyltransferase</keyword>
<dbReference type="InterPro" id="IPR027417">
    <property type="entry name" value="P-loop_NTPase"/>
</dbReference>
<dbReference type="Proteomes" id="UP001152795">
    <property type="component" value="Unassembled WGS sequence"/>
</dbReference>
<dbReference type="GO" id="GO:0006260">
    <property type="term" value="P:DNA replication"/>
    <property type="evidence" value="ECO:0007669"/>
    <property type="project" value="UniProtKB-KW"/>
</dbReference>
<evidence type="ECO:0000256" key="9">
    <source>
        <dbReference type="SAM" id="MobiDB-lite"/>
    </source>
</evidence>
<keyword evidence="7" id="KW-0238">DNA-binding</keyword>
<evidence type="ECO:0000259" key="10">
    <source>
        <dbReference type="Pfam" id="PF03175"/>
    </source>
</evidence>
<dbReference type="SUPFAM" id="SSF56672">
    <property type="entry name" value="DNA/RNA polymerases"/>
    <property type="match status" value="1"/>
</dbReference>
<dbReference type="Gene3D" id="3.40.960.10">
    <property type="entry name" value="VSR Endonuclease"/>
    <property type="match status" value="1"/>
</dbReference>
<dbReference type="Gene3D" id="3.30.420.10">
    <property type="entry name" value="Ribonuclease H-like superfamily/Ribonuclease H"/>
    <property type="match status" value="1"/>
</dbReference>
<feature type="domain" description="DNA-directed DNA polymerase family B mitochondria/virus" evidence="10">
    <location>
        <begin position="635"/>
        <end position="829"/>
    </location>
</feature>
<evidence type="ECO:0000313" key="11">
    <source>
        <dbReference type="EMBL" id="CAB4014536.1"/>
    </source>
</evidence>
<evidence type="ECO:0000313" key="12">
    <source>
        <dbReference type="Proteomes" id="UP001152795"/>
    </source>
</evidence>